<protein>
    <recommendedName>
        <fullName evidence="13">2-oxoglutarate dehydrogenase, mitochondrial</fullName>
        <ecNumber evidence="5">1.2.4.2</ecNumber>
    </recommendedName>
    <alternativeName>
        <fullName evidence="14">2-oxoglutarate dehydrogenase complex component E1</fullName>
    </alternativeName>
</protein>
<dbReference type="FunFam" id="3.40.50.970:FF:000002">
    <property type="entry name" value="2-oxoglutarate dehydrogenase, E1 component"/>
    <property type="match status" value="1"/>
</dbReference>
<evidence type="ECO:0000313" key="17">
    <source>
        <dbReference type="EMBL" id="VDP18970.1"/>
    </source>
</evidence>
<comment type="cofactor">
    <cofactor evidence="1">
        <name>Mg(2+)</name>
        <dbReference type="ChEBI" id="CHEBI:18420"/>
    </cofactor>
</comment>
<comment type="function">
    <text evidence="12">The 2-oxoglutarate dehydrogenase complex catalyzes the overall conversion of 2-oxoglutarate to succinyl-CoA and CO(2). It contains multiple copies of three enzymatic components: 2-oxoglutarate dehydrogenase (E1), dihydrolipoamide succinyltransferase (E2) and lipoamide dehydrogenase (E3).</text>
</comment>
<dbReference type="EC" id="1.2.4.2" evidence="5"/>
<dbReference type="PANTHER" id="PTHR23152:SF4">
    <property type="entry name" value="2-OXOADIPATE DEHYDROGENASE COMPLEX COMPONENT E1"/>
    <property type="match status" value="1"/>
</dbReference>
<evidence type="ECO:0000259" key="15">
    <source>
        <dbReference type="Pfam" id="PF00676"/>
    </source>
</evidence>
<dbReference type="Pfam" id="PF16078">
    <property type="entry name" value="2-oxogl_dehyd_N"/>
    <property type="match status" value="1"/>
</dbReference>
<dbReference type="Gene3D" id="3.40.50.970">
    <property type="match status" value="1"/>
</dbReference>
<keyword evidence="6" id="KW-0479">Metal-binding</keyword>
<feature type="domain" description="2-oxoglutarate dehydrogenase E1 component N-terminal" evidence="16">
    <location>
        <begin position="59"/>
        <end position="97"/>
    </location>
</feature>
<dbReference type="Gene3D" id="1.10.287.1150">
    <property type="entry name" value="TPP helical domain"/>
    <property type="match status" value="1"/>
</dbReference>
<evidence type="ECO:0000259" key="16">
    <source>
        <dbReference type="Pfam" id="PF16078"/>
    </source>
</evidence>
<name>A0A183IYP3_9BILA</name>
<dbReference type="InterPro" id="IPR011603">
    <property type="entry name" value="2oxoglutarate_DH_E1"/>
</dbReference>
<accession>A0A183IYP3</accession>
<evidence type="ECO:0000256" key="14">
    <source>
        <dbReference type="ARBA" id="ARBA00042984"/>
    </source>
</evidence>
<keyword evidence="18" id="KW-1185">Reference proteome</keyword>
<dbReference type="AlphaFoldDB" id="A0A183IYP3"/>
<dbReference type="Pfam" id="PF00676">
    <property type="entry name" value="E1_dh"/>
    <property type="match status" value="1"/>
</dbReference>
<evidence type="ECO:0000256" key="6">
    <source>
        <dbReference type="ARBA" id="ARBA00022723"/>
    </source>
</evidence>
<evidence type="ECO:0000256" key="2">
    <source>
        <dbReference type="ARBA" id="ARBA00001964"/>
    </source>
</evidence>
<dbReference type="OrthoDB" id="413077at2759"/>
<evidence type="ECO:0000256" key="8">
    <source>
        <dbReference type="ARBA" id="ARBA00022946"/>
    </source>
</evidence>
<organism evidence="19">
    <name type="scientific">Soboliphyme baturini</name>
    <dbReference type="NCBI Taxonomy" id="241478"/>
    <lineage>
        <taxon>Eukaryota</taxon>
        <taxon>Metazoa</taxon>
        <taxon>Ecdysozoa</taxon>
        <taxon>Nematoda</taxon>
        <taxon>Enoplea</taxon>
        <taxon>Dorylaimia</taxon>
        <taxon>Dioctophymatida</taxon>
        <taxon>Dioctophymatoidea</taxon>
        <taxon>Soboliphymatidae</taxon>
        <taxon>Soboliphyme</taxon>
    </lineage>
</organism>
<evidence type="ECO:0000313" key="19">
    <source>
        <dbReference type="WBParaSite" id="SBAD_0000905601-mRNA-1"/>
    </source>
</evidence>
<reference evidence="17 18" key="2">
    <citation type="submission" date="2018-11" db="EMBL/GenBank/DDBJ databases">
        <authorList>
            <consortium name="Pathogen Informatics"/>
        </authorList>
    </citation>
    <scope>NUCLEOTIDE SEQUENCE [LARGE SCALE GENOMIC DNA]</scope>
</reference>
<dbReference type="CDD" id="cd02016">
    <property type="entry name" value="TPP_E1_OGDC_like"/>
    <property type="match status" value="1"/>
</dbReference>
<evidence type="ECO:0000256" key="5">
    <source>
        <dbReference type="ARBA" id="ARBA00012280"/>
    </source>
</evidence>
<keyword evidence="9" id="KW-0560">Oxidoreductase</keyword>
<dbReference type="EMBL" id="UZAM01011915">
    <property type="protein sequence ID" value="VDP18970.1"/>
    <property type="molecule type" value="Genomic_DNA"/>
</dbReference>
<comment type="cofactor">
    <cofactor evidence="2">
        <name>thiamine diphosphate</name>
        <dbReference type="ChEBI" id="CHEBI:58937"/>
    </cofactor>
</comment>
<proteinExistence type="inferred from homology"/>
<feature type="domain" description="Dehydrogenase E1 component" evidence="15">
    <location>
        <begin position="262"/>
        <end position="580"/>
    </location>
</feature>
<evidence type="ECO:0000256" key="9">
    <source>
        <dbReference type="ARBA" id="ARBA00023002"/>
    </source>
</evidence>
<keyword evidence="8" id="KW-0809">Transit peptide</keyword>
<evidence type="ECO:0000256" key="7">
    <source>
        <dbReference type="ARBA" id="ARBA00022842"/>
    </source>
</evidence>
<dbReference type="SUPFAM" id="SSF52518">
    <property type="entry name" value="Thiamin diphosphate-binding fold (THDP-binding)"/>
    <property type="match status" value="1"/>
</dbReference>
<evidence type="ECO:0000256" key="3">
    <source>
        <dbReference type="ARBA" id="ARBA00004173"/>
    </source>
</evidence>
<dbReference type="PROSITE" id="PS51257">
    <property type="entry name" value="PROKAR_LIPOPROTEIN"/>
    <property type="match status" value="1"/>
</dbReference>
<evidence type="ECO:0000256" key="10">
    <source>
        <dbReference type="ARBA" id="ARBA00023052"/>
    </source>
</evidence>
<evidence type="ECO:0000256" key="11">
    <source>
        <dbReference type="ARBA" id="ARBA00023128"/>
    </source>
</evidence>
<comment type="subcellular location">
    <subcellularLocation>
        <location evidence="3">Mitochondrion</location>
    </subcellularLocation>
</comment>
<keyword evidence="7" id="KW-0460">Magnesium</keyword>
<sequence length="603" mass="68125">MALRSSRLVTRCRCANYSSASGIGGCFRSNFMKRSVEASGSGTKTPFRLVSMAQLAAEPFMNATSSVYIEEMYAAWSEDPSSVHKSWNSFFRSVQAGMQPGLAYTPPPTLVPQSTTAAAAQPSMMQVDEQCIIDHLNVQQLIKRYQARGRGHNNADLDPLGINQAYLDDTVPLELELQTYGFSEKDLDRHFILPGSTFIGGDKRSMTLREILARLKDAYCNHIGIEFVHISNPERHNWIKERFETPQKLEMSPEEKKVLFKRLIRSTKFEEFLAKKWPAEKRFGLEGVEVLIPALKQIIDRSSALGVECFVLGMPHRGRLNILANVCRQPLEAIFTQFSTLEPEDEGSGDVKYHLGVCIDRYNQQSQKNIRISVIANPSHLEAADPVVQGKTRAEQFYRGDHQGDKVMSILMHGDAAFCGQGIVYETFDLSGLPAYTCHGSIHIVVNNQIGFTTDPRFSRSMPYCTDVGKVVNAPIFHVNADDPEAVTAVCNAASEYRQKFKKDVVIDLVCYRRHGHNEQDEPMFTQPLMYQRIRQLPSVLTKYTEKLVNEGVATDEYVQGEMQSYGKIMEDAYQKAQKEHFIRNRDWLDSPWDKSVMGSPYV</sequence>
<evidence type="ECO:0000256" key="1">
    <source>
        <dbReference type="ARBA" id="ARBA00001946"/>
    </source>
</evidence>
<evidence type="ECO:0000256" key="12">
    <source>
        <dbReference type="ARBA" id="ARBA00037426"/>
    </source>
</evidence>
<dbReference type="GO" id="GO:0045252">
    <property type="term" value="C:oxoglutarate dehydrogenase complex"/>
    <property type="evidence" value="ECO:0007669"/>
    <property type="project" value="TreeGrafter"/>
</dbReference>
<dbReference type="Proteomes" id="UP000270296">
    <property type="component" value="Unassembled WGS sequence"/>
</dbReference>
<dbReference type="GO" id="GO:0046872">
    <property type="term" value="F:metal ion binding"/>
    <property type="evidence" value="ECO:0007669"/>
    <property type="project" value="UniProtKB-KW"/>
</dbReference>
<evidence type="ECO:0000313" key="18">
    <source>
        <dbReference type="Proteomes" id="UP000270296"/>
    </source>
</evidence>
<dbReference type="GO" id="GO:0030976">
    <property type="term" value="F:thiamine pyrophosphate binding"/>
    <property type="evidence" value="ECO:0007669"/>
    <property type="project" value="InterPro"/>
</dbReference>
<dbReference type="WBParaSite" id="SBAD_0000905601-mRNA-1">
    <property type="protein sequence ID" value="SBAD_0000905601-mRNA-1"/>
    <property type="gene ID" value="SBAD_0000905601"/>
</dbReference>
<gene>
    <name evidence="17" type="ORF">SBAD_LOCUS8741</name>
</gene>
<dbReference type="PANTHER" id="PTHR23152">
    <property type="entry name" value="2-OXOGLUTARATE DEHYDROGENASE"/>
    <property type="match status" value="1"/>
</dbReference>
<dbReference type="GO" id="GO:0004591">
    <property type="term" value="F:oxoglutarate dehydrogenase (succinyl-transferring) activity"/>
    <property type="evidence" value="ECO:0007669"/>
    <property type="project" value="UniProtKB-EC"/>
</dbReference>
<dbReference type="InterPro" id="IPR001017">
    <property type="entry name" value="DH_E1"/>
</dbReference>
<dbReference type="GO" id="GO:0005739">
    <property type="term" value="C:mitochondrion"/>
    <property type="evidence" value="ECO:0007669"/>
    <property type="project" value="UniProtKB-SubCell"/>
</dbReference>
<keyword evidence="10" id="KW-0786">Thiamine pyrophosphate</keyword>
<evidence type="ECO:0000256" key="13">
    <source>
        <dbReference type="ARBA" id="ARBA00040267"/>
    </source>
</evidence>
<evidence type="ECO:0000256" key="4">
    <source>
        <dbReference type="ARBA" id="ARBA00006936"/>
    </source>
</evidence>
<reference evidence="19" key="1">
    <citation type="submission" date="2016-06" db="UniProtKB">
        <authorList>
            <consortium name="WormBaseParasite"/>
        </authorList>
    </citation>
    <scope>IDENTIFICATION</scope>
</reference>
<comment type="similarity">
    <text evidence="4">Belongs to the alpha-ketoglutarate dehydrogenase family.</text>
</comment>
<keyword evidence="11" id="KW-0496">Mitochondrion</keyword>
<dbReference type="InterPro" id="IPR032106">
    <property type="entry name" value="2-oxogl_dehyd_N"/>
</dbReference>
<dbReference type="GO" id="GO:0006099">
    <property type="term" value="P:tricarboxylic acid cycle"/>
    <property type="evidence" value="ECO:0007669"/>
    <property type="project" value="TreeGrafter"/>
</dbReference>
<dbReference type="InterPro" id="IPR029061">
    <property type="entry name" value="THDP-binding"/>
</dbReference>